<gene>
    <name evidence="2" type="ORF">PCOR1329_LOCUS64163</name>
</gene>
<evidence type="ECO:0000313" key="3">
    <source>
        <dbReference type="Proteomes" id="UP001189429"/>
    </source>
</evidence>
<comment type="caution">
    <text evidence="2">The sequence shown here is derived from an EMBL/GenBank/DDBJ whole genome shotgun (WGS) entry which is preliminary data.</text>
</comment>
<accession>A0ABN9W568</accession>
<evidence type="ECO:0008006" key="4">
    <source>
        <dbReference type="Google" id="ProtNLM"/>
    </source>
</evidence>
<dbReference type="Proteomes" id="UP001189429">
    <property type="component" value="Unassembled WGS sequence"/>
</dbReference>
<proteinExistence type="predicted"/>
<protein>
    <recommendedName>
        <fullName evidence="4">Mitochondrial import inner membrane translocase subunit</fullName>
    </recommendedName>
</protein>
<evidence type="ECO:0000313" key="2">
    <source>
        <dbReference type="EMBL" id="CAK0881250.1"/>
    </source>
</evidence>
<reference evidence="2" key="1">
    <citation type="submission" date="2023-10" db="EMBL/GenBank/DDBJ databases">
        <authorList>
            <person name="Chen Y."/>
            <person name="Shah S."/>
            <person name="Dougan E. K."/>
            <person name="Thang M."/>
            <person name="Chan C."/>
        </authorList>
    </citation>
    <scope>NUCLEOTIDE SEQUENCE [LARGE SCALE GENOMIC DNA]</scope>
</reference>
<name>A0ABN9W568_9DINO</name>
<evidence type="ECO:0000256" key="1">
    <source>
        <dbReference type="SAM" id="MobiDB-lite"/>
    </source>
</evidence>
<sequence length="314" mass="34256">MAAAAVQPQLQKKAESSRSILNLRKASFTSEVLCAASKKGRLATALSNLFAMRSACERWSPKRPVWEEVGAQFARDRAPGLMAPPSFAHHDPEGPDLLGPLLRACALAVLRQAALKPRRGVPLIEAHVVSRELHRSPQPWHLHEHPLESLRRVELESRRKAGGLVRRRQRLQRAQGQPLWRPRGSGGGGRLAQRSDTTDGSTEREEAAVFEVPQDVFSGDSSDSGGATIGSGCSSSVQNGEVPHCLFRLLEAVVQPSEESVKNDVQEACLSECVYKCSGGARGKGGEYKDRSRCLKDCRDECLPPDDEDELVLG</sequence>
<dbReference type="EMBL" id="CAUYUJ010018170">
    <property type="protein sequence ID" value="CAK0881250.1"/>
    <property type="molecule type" value="Genomic_DNA"/>
</dbReference>
<organism evidence="2 3">
    <name type="scientific">Prorocentrum cordatum</name>
    <dbReference type="NCBI Taxonomy" id="2364126"/>
    <lineage>
        <taxon>Eukaryota</taxon>
        <taxon>Sar</taxon>
        <taxon>Alveolata</taxon>
        <taxon>Dinophyceae</taxon>
        <taxon>Prorocentrales</taxon>
        <taxon>Prorocentraceae</taxon>
        <taxon>Prorocentrum</taxon>
    </lineage>
</organism>
<feature type="region of interest" description="Disordered" evidence="1">
    <location>
        <begin position="164"/>
        <end position="205"/>
    </location>
</feature>
<keyword evidence="3" id="KW-1185">Reference proteome</keyword>